<feature type="domain" description="UBC core" evidence="1">
    <location>
        <begin position="1"/>
        <end position="25"/>
    </location>
</feature>
<dbReference type="Pfam" id="PF00179">
    <property type="entry name" value="UQ_con"/>
    <property type="match status" value="1"/>
</dbReference>
<dbReference type="Proteomes" id="UP000327493">
    <property type="component" value="Chromosome 4"/>
</dbReference>
<dbReference type="SUPFAM" id="SSF54495">
    <property type="entry name" value="UBC-like"/>
    <property type="match status" value="1"/>
</dbReference>
<sequence>MVPPKVRCLTRVWHPNITENGEICL</sequence>
<dbReference type="InterPro" id="IPR000608">
    <property type="entry name" value="UBC"/>
</dbReference>
<protein>
    <recommendedName>
        <fullName evidence="1">UBC core domain-containing protein</fullName>
    </recommendedName>
</protein>
<dbReference type="InterPro" id="IPR016135">
    <property type="entry name" value="UBQ-conjugating_enzyme/RWD"/>
</dbReference>
<proteinExistence type="predicted"/>
<dbReference type="Gene3D" id="3.10.110.10">
    <property type="entry name" value="Ubiquitin Conjugating Enzyme"/>
    <property type="match status" value="1"/>
</dbReference>
<organism evidence="2 3">
    <name type="scientific">Etheostoma spectabile</name>
    <name type="common">orangethroat darter</name>
    <dbReference type="NCBI Taxonomy" id="54343"/>
    <lineage>
        <taxon>Eukaryota</taxon>
        <taxon>Metazoa</taxon>
        <taxon>Chordata</taxon>
        <taxon>Craniata</taxon>
        <taxon>Vertebrata</taxon>
        <taxon>Euteleostomi</taxon>
        <taxon>Actinopterygii</taxon>
        <taxon>Neopterygii</taxon>
        <taxon>Teleostei</taxon>
        <taxon>Neoteleostei</taxon>
        <taxon>Acanthomorphata</taxon>
        <taxon>Eupercaria</taxon>
        <taxon>Perciformes</taxon>
        <taxon>Percoidei</taxon>
        <taxon>Percidae</taxon>
        <taxon>Etheostomatinae</taxon>
        <taxon>Etheostoma</taxon>
    </lineage>
</organism>
<dbReference type="AlphaFoldDB" id="A0A5J5DIJ4"/>
<dbReference type="PROSITE" id="PS50127">
    <property type="entry name" value="UBC_2"/>
    <property type="match status" value="1"/>
</dbReference>
<feature type="non-terminal residue" evidence="2">
    <location>
        <position position="25"/>
    </location>
</feature>
<evidence type="ECO:0000259" key="1">
    <source>
        <dbReference type="PROSITE" id="PS50127"/>
    </source>
</evidence>
<evidence type="ECO:0000313" key="3">
    <source>
        <dbReference type="Proteomes" id="UP000327493"/>
    </source>
</evidence>
<name>A0A5J5DIJ4_9PERO</name>
<gene>
    <name evidence="2" type="ORF">FQN60_009312</name>
</gene>
<keyword evidence="3" id="KW-1185">Reference proteome</keyword>
<dbReference type="EMBL" id="VOFY01000004">
    <property type="protein sequence ID" value="KAA8593196.1"/>
    <property type="molecule type" value="Genomic_DNA"/>
</dbReference>
<evidence type="ECO:0000313" key="2">
    <source>
        <dbReference type="EMBL" id="KAA8593196.1"/>
    </source>
</evidence>
<accession>A0A5J5DIJ4</accession>
<reference evidence="2 3" key="1">
    <citation type="submission" date="2019-08" db="EMBL/GenBank/DDBJ databases">
        <title>A chromosome-level genome assembly, high-density linkage maps, and genome scans reveal the genomic architecture of hybrid incompatibilities underlying speciation via character displacement in darters (Percidae: Etheostominae).</title>
        <authorList>
            <person name="Moran R.L."/>
            <person name="Catchen J.M."/>
            <person name="Fuller R.C."/>
        </authorList>
    </citation>
    <scope>NUCLEOTIDE SEQUENCE [LARGE SCALE GENOMIC DNA]</scope>
    <source>
        <strain evidence="2">EspeVRDwgs_2016</strain>
        <tissue evidence="2">Muscle</tissue>
    </source>
</reference>
<comment type="caution">
    <text evidence="2">The sequence shown here is derived from an EMBL/GenBank/DDBJ whole genome shotgun (WGS) entry which is preliminary data.</text>
</comment>